<protein>
    <recommendedName>
        <fullName evidence="3">HTH iclR-type domain-containing protein</fullName>
    </recommendedName>
</protein>
<keyword evidence="2" id="KW-1185">Reference proteome</keyword>
<dbReference type="EMBL" id="JAVRAD010000012">
    <property type="protein sequence ID" value="MDX8331870.1"/>
    <property type="molecule type" value="Genomic_DNA"/>
</dbReference>
<proteinExistence type="predicted"/>
<reference evidence="1" key="1">
    <citation type="journal article" date="2023" name="Phytobiomes J">
        <title>Deciphering the key players within the bacterial microbiota associated with aerial crown gall tumors on rhododendron: Insights into the gallobiome.</title>
        <authorList>
            <person name="Kuzmanovic N."/>
            <person name="Nesme J."/>
            <person name="Wolf J."/>
            <person name="Neumann-Schaal M."/>
            <person name="Petersen J."/>
            <person name="Fernandez-Gnecco G."/>
            <person name="Sproeer C."/>
            <person name="Bunk B."/>
            <person name="Overmann J."/>
            <person name="Sorensen S.J."/>
            <person name="Idczak E."/>
            <person name="Smalla K."/>
        </authorList>
    </citation>
    <scope>NUCLEOTIDE SEQUENCE [LARGE SCALE GENOMIC DNA]</scope>
    <source>
        <strain evidence="1">Rho-14.1</strain>
    </source>
</reference>
<evidence type="ECO:0000313" key="1">
    <source>
        <dbReference type="EMBL" id="MDX8331870.1"/>
    </source>
</evidence>
<dbReference type="RefSeq" id="WP_320188464.1">
    <property type="nucleotide sequence ID" value="NZ_CP192768.1"/>
</dbReference>
<organism evidence="1 2">
    <name type="scientific">Agrobacterium rosae</name>
    <dbReference type="NCBI Taxonomy" id="1972867"/>
    <lineage>
        <taxon>Bacteria</taxon>
        <taxon>Pseudomonadati</taxon>
        <taxon>Pseudomonadota</taxon>
        <taxon>Alphaproteobacteria</taxon>
        <taxon>Hyphomicrobiales</taxon>
        <taxon>Rhizobiaceae</taxon>
        <taxon>Rhizobium/Agrobacterium group</taxon>
        <taxon>Agrobacterium</taxon>
    </lineage>
</organism>
<evidence type="ECO:0008006" key="3">
    <source>
        <dbReference type="Google" id="ProtNLM"/>
    </source>
</evidence>
<accession>A0ABU4W262</accession>
<comment type="caution">
    <text evidence="1">The sequence shown here is derived from an EMBL/GenBank/DDBJ whole genome shotgun (WGS) entry which is preliminary data.</text>
</comment>
<name>A0ABU4W262_9HYPH</name>
<sequence>MLMTSRMAYGPNLVARLLNACSLDQIDAYAKAAWVLNGEGLISNENMEYLEPVIEHRRQMFRPDSCSAGRCGRVPFSPSRFPCHRRAGIPPEKRAASWLRRRGLAKDCPIPTCLARMFTVSKLAVLAVVAGAVMERGQSDMSLPEIAAKAGVGCTIARYALRQATELGLIVTTENRQRGRRNLPNTIRIVAASWLKWLQTAKRIRASGSARRANSRHVPPDPLKNVRPTNEIIIIGKAKAAVSSHQKAVNDAPP</sequence>
<evidence type="ECO:0000313" key="2">
    <source>
        <dbReference type="Proteomes" id="UP001277561"/>
    </source>
</evidence>
<gene>
    <name evidence="1" type="ORF">RMS29_21885</name>
</gene>
<dbReference type="Proteomes" id="UP001277561">
    <property type="component" value="Unassembled WGS sequence"/>
</dbReference>